<reference evidence="4" key="1">
    <citation type="submission" date="2016-03" db="EMBL/GenBank/DDBJ databases">
        <title>Mechanisms controlling the formation of the plant cell surface in tip-growing cells are functionally conserved among land plants.</title>
        <authorList>
            <person name="Honkanen S."/>
            <person name="Jones V.A."/>
            <person name="Morieri G."/>
            <person name="Champion C."/>
            <person name="Hetherington A.J."/>
            <person name="Kelly S."/>
            <person name="Saint-Marcoux D."/>
            <person name="Proust H."/>
            <person name="Prescott H."/>
            <person name="Dolan L."/>
        </authorList>
    </citation>
    <scope>NUCLEOTIDE SEQUENCE [LARGE SCALE GENOMIC DNA]</scope>
    <source>
        <tissue evidence="4">Whole gametophyte</tissue>
    </source>
</reference>
<comment type="caution">
    <text evidence="4">The sequence shown here is derived from an EMBL/GenBank/DDBJ whole genome shotgun (WGS) entry which is preliminary data.</text>
</comment>
<dbReference type="GO" id="GO:0005737">
    <property type="term" value="C:cytoplasm"/>
    <property type="evidence" value="ECO:0007669"/>
    <property type="project" value="TreeGrafter"/>
</dbReference>
<evidence type="ECO:0000313" key="5">
    <source>
        <dbReference type="Proteomes" id="UP000077202"/>
    </source>
</evidence>
<feature type="domain" description="Nudix hydrolase" evidence="3">
    <location>
        <begin position="29"/>
        <end position="171"/>
    </location>
</feature>
<evidence type="ECO:0000256" key="1">
    <source>
        <dbReference type="ARBA" id="ARBA00022723"/>
    </source>
</evidence>
<dbReference type="CDD" id="cd04692">
    <property type="entry name" value="NUDIX_Hydrolase"/>
    <property type="match status" value="1"/>
</dbReference>
<dbReference type="InterPro" id="IPR015797">
    <property type="entry name" value="NUDIX_hydrolase-like_dom_sf"/>
</dbReference>
<gene>
    <name evidence="4" type="ORF">AXG93_441s1110</name>
</gene>
<dbReference type="Gene3D" id="3.90.79.10">
    <property type="entry name" value="Nucleoside Triphosphate Pyrophosphohydrolase"/>
    <property type="match status" value="1"/>
</dbReference>
<accession>A0A176W2U2</accession>
<name>A0A176W2U2_MARPO</name>
<keyword evidence="1" id="KW-0479">Metal-binding</keyword>
<protein>
    <recommendedName>
        <fullName evidence="3">Nudix hydrolase domain-containing protein</fullName>
    </recommendedName>
</protein>
<dbReference type="PANTHER" id="PTHR23422:SF9">
    <property type="entry name" value="ZN-DEPENDENT HYDROLASE"/>
    <property type="match status" value="1"/>
</dbReference>
<dbReference type="GO" id="GO:0046872">
    <property type="term" value="F:metal ion binding"/>
    <property type="evidence" value="ECO:0007669"/>
    <property type="project" value="UniProtKB-KW"/>
</dbReference>
<sequence length="771" mass="86673">MVEFLDVLTPEGLHTGLSKDRNLVHKDGDYHRAVHVWVYSESTAELLLQKRAYTKDSWPGLWDISSAGHISAGDTSLESARRELQEELGVDLPSDAFELLFTYKQNDILNDGTFINNEYNDVYLVTTLEPIPLEAFTLQESEVVDVKYMGWKNYKEVIAKKDPDYVDYELDGGYGLLFQTIESRYDADPKARIASLKKQLSRYSPVTLRGELSGLSEGDLFALVYTIRAAKILEKIFTEQEWCVNPQLKSWLEKKSTASEIDKLKYAYYMINKSPWSILDENEAFLSTADSAIILVENAVKPVSGWKGLEYKAAFPVHKPPVANFYPRDMDTKEFELWKATLSAEDQAKAVDFFTLIRRSQPKLCDLQIVPYSVEYLHNLKQASALLDKAGDSASTPSLKKLLKSKAKAFLSNDYYESDIAWMELDSQVDVTIGPYETYEDGLFGYKATFEAFIGICDEEATSQLLLFSNHLQVEKIDPEMSKQEMENNLPMAAEYKSTNVKASPIRVINLVYNAGDCKGPQTVAFNLPNDDRIVKERGSAMVMIRNISEAKFDCILLPIARVCIEESQRCFVDFNSFFTHTICHECCHGIGPHNIAVGGKESTVRLELQELYSAIEEAKADIVGLWALHFLLDKGVLPQGKEKAIYVSFLAGCFRSIRFGLEEAHGRGQALQFNYILDKGGFVAHEDATFSVNFDKVRGAVEDLSREILTIEAQGDKPAALELLTKYAKLTPELSRAFASLESVQVPVDIAPTFDTLNSAAYLNAGRRID</sequence>
<keyword evidence="5" id="KW-1185">Reference proteome</keyword>
<dbReference type="InterPro" id="IPR000086">
    <property type="entry name" value="NUDIX_hydrolase_dom"/>
</dbReference>
<organism evidence="4 5">
    <name type="scientific">Marchantia polymorpha subsp. ruderalis</name>
    <dbReference type="NCBI Taxonomy" id="1480154"/>
    <lineage>
        <taxon>Eukaryota</taxon>
        <taxon>Viridiplantae</taxon>
        <taxon>Streptophyta</taxon>
        <taxon>Embryophyta</taxon>
        <taxon>Marchantiophyta</taxon>
        <taxon>Marchantiopsida</taxon>
        <taxon>Marchantiidae</taxon>
        <taxon>Marchantiales</taxon>
        <taxon>Marchantiaceae</taxon>
        <taxon>Marchantia</taxon>
    </lineage>
</organism>
<dbReference type="EMBL" id="LVLJ01001919">
    <property type="protein sequence ID" value="OAE27350.1"/>
    <property type="molecule type" value="Genomic_DNA"/>
</dbReference>
<evidence type="ECO:0000256" key="2">
    <source>
        <dbReference type="ARBA" id="ARBA00022801"/>
    </source>
</evidence>
<dbReference type="Proteomes" id="UP000077202">
    <property type="component" value="Unassembled WGS sequence"/>
</dbReference>
<dbReference type="PANTHER" id="PTHR23422">
    <property type="entry name" value="DIPEPTIDYL PEPTIDASE III-RELATED"/>
    <property type="match status" value="1"/>
</dbReference>
<dbReference type="Pfam" id="PF03571">
    <property type="entry name" value="Peptidase_M49"/>
    <property type="match status" value="1"/>
</dbReference>
<dbReference type="Pfam" id="PF00293">
    <property type="entry name" value="NUDIX"/>
    <property type="match status" value="1"/>
</dbReference>
<keyword evidence="2" id="KW-0378">Hydrolase</keyword>
<dbReference type="PROSITE" id="PS51462">
    <property type="entry name" value="NUDIX"/>
    <property type="match status" value="1"/>
</dbReference>
<dbReference type="SUPFAM" id="SSF55811">
    <property type="entry name" value="Nudix"/>
    <property type="match status" value="1"/>
</dbReference>
<dbReference type="AlphaFoldDB" id="A0A176W2U2"/>
<proteinExistence type="predicted"/>
<dbReference type="GO" id="GO:0008239">
    <property type="term" value="F:dipeptidyl-peptidase activity"/>
    <property type="evidence" value="ECO:0007669"/>
    <property type="project" value="TreeGrafter"/>
</dbReference>
<dbReference type="InterPro" id="IPR039461">
    <property type="entry name" value="Peptidase_M49"/>
</dbReference>
<dbReference type="Gene3D" id="3.30.540.30">
    <property type="match status" value="1"/>
</dbReference>
<evidence type="ECO:0000259" key="3">
    <source>
        <dbReference type="PROSITE" id="PS51462"/>
    </source>
</evidence>
<evidence type="ECO:0000313" key="4">
    <source>
        <dbReference type="EMBL" id="OAE27350.1"/>
    </source>
</evidence>